<dbReference type="EMBL" id="CAADFD010000022">
    <property type="protein sequence ID" value="VFJ55261.1"/>
    <property type="molecule type" value="Genomic_DNA"/>
</dbReference>
<organism evidence="1">
    <name type="scientific">Candidatus Kentrum sp. FW</name>
    <dbReference type="NCBI Taxonomy" id="2126338"/>
    <lineage>
        <taxon>Bacteria</taxon>
        <taxon>Pseudomonadati</taxon>
        <taxon>Pseudomonadota</taxon>
        <taxon>Gammaproteobacteria</taxon>
        <taxon>Candidatus Kentrum</taxon>
    </lineage>
</organism>
<evidence type="ECO:0000313" key="1">
    <source>
        <dbReference type="EMBL" id="VFJ55261.1"/>
    </source>
</evidence>
<proteinExistence type="predicted"/>
<name>A0A450SN73_9GAMM</name>
<protein>
    <submittedName>
        <fullName evidence="1">Uncharacterized protein</fullName>
    </submittedName>
</protein>
<sequence>MPVLKELPAADIRAFKWQYFDRRPLYVESEDDVTVFGQYWFEDANDALEFIGVDGCNQVIRNVERDRSRKIDAYGIVDRDSLISGHNEWKLFFEEDDDAFRARQPFGPYIHVLLRWEMENYLLHPDVIELHLSNSTGKNRRPRSDVLHDLLAALPPLIPVLAGKLFLHQCGLIDPKLTKLGRGQTVRQSTRGVRSIIGKRLEELPDTGRDPSVHLRGLIRKLRGFGESHPKDSLEKWLAWIRILDGKHLLNWIFHHFGIDIDHNDIRFHLAYITGAEGRIDSELTELVQKIINTNKHVGNNSVC</sequence>
<dbReference type="AlphaFoldDB" id="A0A450SN73"/>
<reference evidence="1" key="1">
    <citation type="submission" date="2019-02" db="EMBL/GenBank/DDBJ databases">
        <authorList>
            <person name="Gruber-Vodicka R. H."/>
            <person name="Seah K. B. B."/>
        </authorList>
    </citation>
    <scope>NUCLEOTIDE SEQUENCE</scope>
    <source>
        <strain evidence="1">BECK_BZ106</strain>
    </source>
</reference>
<accession>A0A450SN73</accession>
<gene>
    <name evidence="1" type="ORF">BECKFW1821B_GA0114236_102213</name>
</gene>